<evidence type="ECO:0000256" key="4">
    <source>
        <dbReference type="ARBA" id="ARBA00022571"/>
    </source>
</evidence>
<keyword evidence="9" id="KW-0170">Cobalt</keyword>
<keyword evidence="8" id="KW-0862">Zinc</keyword>
<evidence type="ECO:0000256" key="9">
    <source>
        <dbReference type="ARBA" id="ARBA00023285"/>
    </source>
</evidence>
<keyword evidence="6" id="KW-0479">Metal-binding</keyword>
<feature type="domain" description="Peptidase M20 dimerisation" evidence="10">
    <location>
        <begin position="173"/>
        <end position="283"/>
    </location>
</feature>
<comment type="similarity">
    <text evidence="2">Belongs to the peptidase M20A family. ArgE subfamily.</text>
</comment>
<dbReference type="InterPro" id="IPR010169">
    <property type="entry name" value="AcOrn-deacetyl"/>
</dbReference>
<accession>A0ABU8IY80</accession>
<organism evidence="11 12">
    <name type="scientific">Paraburkholderia bengalensis</name>
    <dbReference type="NCBI Taxonomy" id="2747562"/>
    <lineage>
        <taxon>Bacteria</taxon>
        <taxon>Pseudomonadati</taxon>
        <taxon>Pseudomonadota</taxon>
        <taxon>Betaproteobacteria</taxon>
        <taxon>Burkholderiales</taxon>
        <taxon>Burkholderiaceae</taxon>
        <taxon>Paraburkholderia</taxon>
    </lineage>
</organism>
<dbReference type="Proteomes" id="UP001386437">
    <property type="component" value="Unassembled WGS sequence"/>
</dbReference>
<evidence type="ECO:0000256" key="5">
    <source>
        <dbReference type="ARBA" id="ARBA00022605"/>
    </source>
</evidence>
<dbReference type="Pfam" id="PF07687">
    <property type="entry name" value="M20_dimer"/>
    <property type="match status" value="1"/>
</dbReference>
<evidence type="ECO:0000256" key="8">
    <source>
        <dbReference type="ARBA" id="ARBA00022833"/>
    </source>
</evidence>
<proteinExistence type="inferred from homology"/>
<dbReference type="NCBIfam" id="NF005710">
    <property type="entry name" value="PRK07522.1"/>
    <property type="match status" value="1"/>
</dbReference>
<dbReference type="InterPro" id="IPR002933">
    <property type="entry name" value="Peptidase_M20"/>
</dbReference>
<reference evidence="11 12" key="1">
    <citation type="journal article" date="2022" name="Arch. Microbiol.">
        <title>Paraburkholderia bengalensis sp. nov. isolated from roots of Oryza sativa, IR64.</title>
        <authorList>
            <person name="Nag P."/>
            <person name="Mondal N."/>
            <person name="Sarkar J."/>
            <person name="Das S."/>
        </authorList>
    </citation>
    <scope>NUCLEOTIDE SEQUENCE [LARGE SCALE GENOMIC DNA]</scope>
    <source>
        <strain evidence="11 12">IR64_4_BI</strain>
    </source>
</reference>
<evidence type="ECO:0000256" key="2">
    <source>
        <dbReference type="ARBA" id="ARBA00005691"/>
    </source>
</evidence>
<dbReference type="SUPFAM" id="SSF55031">
    <property type="entry name" value="Bacterial exopeptidase dimerisation domain"/>
    <property type="match status" value="1"/>
</dbReference>
<comment type="cofactor">
    <cofactor evidence="1">
        <name>Zn(2+)</name>
        <dbReference type="ChEBI" id="CHEBI:29105"/>
    </cofactor>
</comment>
<dbReference type="EC" id="3.5.1.16" evidence="11"/>
<dbReference type="InterPro" id="IPR036264">
    <property type="entry name" value="Bact_exopeptidase_dim_dom"/>
</dbReference>
<name>A0ABU8IY80_9BURK</name>
<keyword evidence="5" id="KW-0028">Amino-acid biosynthesis</keyword>
<comment type="caution">
    <text evidence="11">The sequence shown here is derived from an EMBL/GenBank/DDBJ whole genome shotgun (WGS) entry which is preliminary data.</text>
</comment>
<evidence type="ECO:0000256" key="7">
    <source>
        <dbReference type="ARBA" id="ARBA00022801"/>
    </source>
</evidence>
<dbReference type="EMBL" id="JACFYJ010000049">
    <property type="protein sequence ID" value="MEI6000372.1"/>
    <property type="molecule type" value="Genomic_DNA"/>
</dbReference>
<sequence>MNDRSSRALLERLIGFPTVSRNSNLEMIGFIQQYLDDCGVHSELFYNDARTKANLFATIGPDISGGIVLSGHTDVVPVDGQPWTVEPFRLSEKDGRLYGRGTADMKGFIASVLASVPAFVARDLRVPVHLAFSYDEEVGCLGVRPMLAELAQRAHRPALCLIGEPTELKPVLGHKGKLAMRCQVKGAPCHSAYAPYGVNAIQYAARLINRLEAIGEQLSLPELHDDRFDPPYSTVQTGVIKGGRALNIVPAECEFDFEVRALPGYDATNVADDLQTFARTRLLPKMRAVNADTDIRIESISSYPGLATSVGSDAAQLLAMLCGSREFGTVAFGTEGGLFSEAGIPAVVCGPGSMDQGHKPDEFVTVEQLEACDAMLMRLADHLSTRSGS</sequence>
<dbReference type="Pfam" id="PF01546">
    <property type="entry name" value="Peptidase_M20"/>
    <property type="match status" value="1"/>
</dbReference>
<dbReference type="PANTHER" id="PTHR43808">
    <property type="entry name" value="ACETYLORNITHINE DEACETYLASE"/>
    <property type="match status" value="1"/>
</dbReference>
<dbReference type="Gene3D" id="3.40.630.10">
    <property type="entry name" value="Zn peptidases"/>
    <property type="match status" value="1"/>
</dbReference>
<protein>
    <submittedName>
        <fullName evidence="11">Acetylornithine deacetylase</fullName>
        <ecNumber evidence="11">3.5.1.16</ecNumber>
    </submittedName>
</protein>
<evidence type="ECO:0000313" key="12">
    <source>
        <dbReference type="Proteomes" id="UP001386437"/>
    </source>
</evidence>
<dbReference type="Gene3D" id="3.30.70.360">
    <property type="match status" value="1"/>
</dbReference>
<dbReference type="GO" id="GO:0008777">
    <property type="term" value="F:acetylornithine deacetylase activity"/>
    <property type="evidence" value="ECO:0007669"/>
    <property type="project" value="UniProtKB-EC"/>
</dbReference>
<dbReference type="InterPro" id="IPR050072">
    <property type="entry name" value="Peptidase_M20A"/>
</dbReference>
<keyword evidence="12" id="KW-1185">Reference proteome</keyword>
<dbReference type="SUPFAM" id="SSF53187">
    <property type="entry name" value="Zn-dependent exopeptidases"/>
    <property type="match status" value="1"/>
</dbReference>
<dbReference type="InterPro" id="IPR011650">
    <property type="entry name" value="Peptidase_M20_dimer"/>
</dbReference>
<evidence type="ECO:0000256" key="6">
    <source>
        <dbReference type="ARBA" id="ARBA00022723"/>
    </source>
</evidence>
<dbReference type="InterPro" id="IPR001261">
    <property type="entry name" value="ArgE/DapE_CS"/>
</dbReference>
<dbReference type="PROSITE" id="PS00759">
    <property type="entry name" value="ARGE_DAPE_CPG2_2"/>
    <property type="match status" value="1"/>
</dbReference>
<evidence type="ECO:0000259" key="10">
    <source>
        <dbReference type="Pfam" id="PF07687"/>
    </source>
</evidence>
<evidence type="ECO:0000256" key="1">
    <source>
        <dbReference type="ARBA" id="ARBA00001947"/>
    </source>
</evidence>
<keyword evidence="3" id="KW-0963">Cytoplasm</keyword>
<gene>
    <name evidence="11" type="primary">argE</name>
    <name evidence="11" type="ORF">H3V53_25180</name>
</gene>
<keyword evidence="7 11" id="KW-0378">Hydrolase</keyword>
<evidence type="ECO:0000256" key="3">
    <source>
        <dbReference type="ARBA" id="ARBA00022490"/>
    </source>
</evidence>
<dbReference type="NCBIfam" id="TIGR01892">
    <property type="entry name" value="AcOrn-deacetyl"/>
    <property type="match status" value="1"/>
</dbReference>
<evidence type="ECO:0000313" key="11">
    <source>
        <dbReference type="EMBL" id="MEI6000372.1"/>
    </source>
</evidence>
<dbReference type="CDD" id="cd03894">
    <property type="entry name" value="M20_ArgE"/>
    <property type="match status" value="1"/>
</dbReference>
<keyword evidence="4" id="KW-0055">Arginine biosynthesis</keyword>
<dbReference type="RefSeq" id="WP_336600306.1">
    <property type="nucleotide sequence ID" value="NZ_JACFYJ010000049.1"/>
</dbReference>
<dbReference type="PANTHER" id="PTHR43808:SF31">
    <property type="entry name" value="N-ACETYL-L-CITRULLINE DEACETYLASE"/>
    <property type="match status" value="1"/>
</dbReference>